<comment type="similarity">
    <text evidence="6">Belongs to the DNA polymerase HolA subunit family.</text>
</comment>
<dbReference type="PANTHER" id="PTHR34388:SF1">
    <property type="entry name" value="DNA POLYMERASE III SUBUNIT DELTA"/>
    <property type="match status" value="1"/>
</dbReference>
<keyword evidence="4" id="KW-0235">DNA replication</keyword>
<keyword evidence="3" id="KW-0548">Nucleotidyltransferase</keyword>
<dbReference type="Gene3D" id="3.40.50.300">
    <property type="entry name" value="P-loop containing nucleotide triphosphate hydrolases"/>
    <property type="match status" value="1"/>
</dbReference>
<dbReference type="RefSeq" id="WP_090649824.1">
    <property type="nucleotide sequence ID" value="NZ_CBCRYE010000005.1"/>
</dbReference>
<dbReference type="OrthoDB" id="9804983at2"/>
<dbReference type="PANTHER" id="PTHR34388">
    <property type="entry name" value="DNA POLYMERASE III SUBUNIT DELTA"/>
    <property type="match status" value="1"/>
</dbReference>
<evidence type="ECO:0000256" key="1">
    <source>
        <dbReference type="ARBA" id="ARBA00012417"/>
    </source>
</evidence>
<protein>
    <recommendedName>
        <fullName evidence="1">DNA-directed DNA polymerase</fullName>
        <ecNumber evidence="1">2.7.7.7</ecNumber>
    </recommendedName>
</protein>
<comment type="catalytic activity">
    <reaction evidence="7">
        <text>DNA(n) + a 2'-deoxyribonucleoside 5'-triphosphate = DNA(n+1) + diphosphate</text>
        <dbReference type="Rhea" id="RHEA:22508"/>
        <dbReference type="Rhea" id="RHEA-COMP:17339"/>
        <dbReference type="Rhea" id="RHEA-COMP:17340"/>
        <dbReference type="ChEBI" id="CHEBI:33019"/>
        <dbReference type="ChEBI" id="CHEBI:61560"/>
        <dbReference type="ChEBI" id="CHEBI:173112"/>
        <dbReference type="EC" id="2.7.7.7"/>
    </reaction>
</comment>
<dbReference type="InterPro" id="IPR008921">
    <property type="entry name" value="DNA_pol3_clamp-load_cplx_C"/>
</dbReference>
<dbReference type="STRING" id="260084.SAMN02927928_3091"/>
<evidence type="ECO:0000256" key="4">
    <source>
        <dbReference type="ARBA" id="ARBA00022705"/>
    </source>
</evidence>
<name>A0A1G4T229_9CAUL</name>
<dbReference type="InterPro" id="IPR027417">
    <property type="entry name" value="P-loop_NTPase"/>
</dbReference>
<evidence type="ECO:0000256" key="2">
    <source>
        <dbReference type="ARBA" id="ARBA00022679"/>
    </source>
</evidence>
<dbReference type="GO" id="GO:0003887">
    <property type="term" value="F:DNA-directed DNA polymerase activity"/>
    <property type="evidence" value="ECO:0007669"/>
    <property type="project" value="UniProtKB-KW"/>
</dbReference>
<accession>A0A1G4T229</accession>
<gene>
    <name evidence="8" type="ORF">SAMN02927928_3091</name>
</gene>
<dbReference type="SUPFAM" id="SSF52540">
    <property type="entry name" value="P-loop containing nucleoside triphosphate hydrolases"/>
    <property type="match status" value="1"/>
</dbReference>
<keyword evidence="2" id="KW-0808">Transferase</keyword>
<keyword evidence="5" id="KW-0239">DNA-directed DNA polymerase</keyword>
<dbReference type="GO" id="GO:0003677">
    <property type="term" value="F:DNA binding"/>
    <property type="evidence" value="ECO:0007669"/>
    <property type="project" value="InterPro"/>
</dbReference>
<evidence type="ECO:0000256" key="3">
    <source>
        <dbReference type="ARBA" id="ARBA00022695"/>
    </source>
</evidence>
<evidence type="ECO:0000313" key="9">
    <source>
        <dbReference type="Proteomes" id="UP000199150"/>
    </source>
</evidence>
<dbReference type="NCBIfam" id="TIGR01128">
    <property type="entry name" value="holA"/>
    <property type="match status" value="1"/>
</dbReference>
<evidence type="ECO:0000313" key="8">
    <source>
        <dbReference type="EMBL" id="SCW74865.1"/>
    </source>
</evidence>
<dbReference type="GO" id="GO:0009360">
    <property type="term" value="C:DNA polymerase III complex"/>
    <property type="evidence" value="ECO:0007669"/>
    <property type="project" value="TreeGrafter"/>
</dbReference>
<evidence type="ECO:0000256" key="7">
    <source>
        <dbReference type="ARBA" id="ARBA00049244"/>
    </source>
</evidence>
<organism evidence="8 9">
    <name type="scientific">Asticcacaulis taihuensis</name>
    <dbReference type="NCBI Taxonomy" id="260084"/>
    <lineage>
        <taxon>Bacteria</taxon>
        <taxon>Pseudomonadati</taxon>
        <taxon>Pseudomonadota</taxon>
        <taxon>Alphaproteobacteria</taxon>
        <taxon>Caulobacterales</taxon>
        <taxon>Caulobacteraceae</taxon>
        <taxon>Asticcacaulis</taxon>
    </lineage>
</organism>
<proteinExistence type="inferred from homology"/>
<evidence type="ECO:0000256" key="6">
    <source>
        <dbReference type="ARBA" id="ARBA00034754"/>
    </source>
</evidence>
<dbReference type="EMBL" id="FMTS01000006">
    <property type="protein sequence ID" value="SCW74865.1"/>
    <property type="molecule type" value="Genomic_DNA"/>
</dbReference>
<dbReference type="AlphaFoldDB" id="A0A1G4T229"/>
<sequence>MKLSKRAEIDTFFSKPPAHVVGALIYGKDRSQVIERCTVLAKKIVPDITDPFNVSLLTDTDVEGDGGLLEGELQSLSLMGGKRLIRLKFFSEKAVLDKAVAATLKAHAAGEYNKDAFIVIEAGGLGADSALRRLADADKNLVSIACYEDETGDVVRMAREALAADGVSLSNAAMDIFAQRLPKERGIARQEIERLILFIGPGSHKTLNEVELQEFLGVEPEASLFKAASDAFGGRMKQAQAGLRRAFAEGEGGADAMRALSLQYNKLKLLKSYLEKGLGTKEATRNAGVFWKDEDDMLRQARTWNFPALDALARDLIDADKQCKSTGMPDLLIAERLYLQIAGRAARAGT</sequence>
<dbReference type="SUPFAM" id="SSF48019">
    <property type="entry name" value="post-AAA+ oligomerization domain-like"/>
    <property type="match status" value="1"/>
</dbReference>
<dbReference type="GO" id="GO:0006261">
    <property type="term" value="P:DNA-templated DNA replication"/>
    <property type="evidence" value="ECO:0007669"/>
    <property type="project" value="TreeGrafter"/>
</dbReference>
<reference evidence="9" key="1">
    <citation type="submission" date="2016-10" db="EMBL/GenBank/DDBJ databases">
        <authorList>
            <person name="Varghese N."/>
            <person name="Submissions S."/>
        </authorList>
    </citation>
    <scope>NUCLEOTIDE SEQUENCE [LARGE SCALE GENOMIC DNA]</scope>
    <source>
        <strain evidence="9">CGMCC 1.3431</strain>
    </source>
</reference>
<keyword evidence="9" id="KW-1185">Reference proteome</keyword>
<dbReference type="Proteomes" id="UP000199150">
    <property type="component" value="Unassembled WGS sequence"/>
</dbReference>
<dbReference type="Gene3D" id="1.20.272.10">
    <property type="match status" value="1"/>
</dbReference>
<dbReference type="EC" id="2.7.7.7" evidence="1"/>
<evidence type="ECO:0000256" key="5">
    <source>
        <dbReference type="ARBA" id="ARBA00022932"/>
    </source>
</evidence>
<dbReference type="InterPro" id="IPR005790">
    <property type="entry name" value="DNA_polIII_delta"/>
</dbReference>